<dbReference type="EC" id="2.1.1.163" evidence="6"/>
<evidence type="ECO:0000313" key="8">
    <source>
        <dbReference type="Proteomes" id="UP000190837"/>
    </source>
</evidence>
<dbReference type="GO" id="GO:0008425">
    <property type="term" value="F:2-methoxy-6-polyprenyl-1,4-benzoquinol methyltransferase activity"/>
    <property type="evidence" value="ECO:0007669"/>
    <property type="project" value="UniProtKB-UniRule"/>
</dbReference>
<keyword evidence="4 6" id="KW-0831">Ubiquinone biosynthesis</keyword>
<dbReference type="GO" id="GO:0009060">
    <property type="term" value="P:aerobic respiration"/>
    <property type="evidence" value="ECO:0007669"/>
    <property type="project" value="UniProtKB-UniRule"/>
</dbReference>
<dbReference type="HAMAP" id="MF_01813">
    <property type="entry name" value="MenG_UbiE_methyltr"/>
    <property type="match status" value="1"/>
</dbReference>
<comment type="caution">
    <text evidence="6">Lacks conserved residue(s) required for the propagation of feature annotation.</text>
</comment>
<dbReference type="NCBIfam" id="NF001244">
    <property type="entry name" value="PRK00216.1-5"/>
    <property type="match status" value="1"/>
</dbReference>
<comment type="pathway">
    <text evidence="6">Quinol/quinone metabolism; menaquinone biosynthesis; menaquinol from 1,4-dihydroxy-2-naphthoate: step 2/2.</text>
</comment>
<dbReference type="SUPFAM" id="SSF53335">
    <property type="entry name" value="S-adenosyl-L-methionine-dependent methyltransferases"/>
    <property type="match status" value="1"/>
</dbReference>
<evidence type="ECO:0000313" key="7">
    <source>
        <dbReference type="EMBL" id="SAM60580.1"/>
    </source>
</evidence>
<dbReference type="GO" id="GO:0009234">
    <property type="term" value="P:menaquinone biosynthetic process"/>
    <property type="evidence" value="ECO:0007669"/>
    <property type="project" value="UniProtKB-UniRule"/>
</dbReference>
<comment type="catalytic activity">
    <reaction evidence="6">
        <text>a 2-demethylmenaquinol + S-adenosyl-L-methionine = a menaquinol + S-adenosyl-L-homocysteine + H(+)</text>
        <dbReference type="Rhea" id="RHEA:42640"/>
        <dbReference type="Rhea" id="RHEA-COMP:9539"/>
        <dbReference type="Rhea" id="RHEA-COMP:9563"/>
        <dbReference type="ChEBI" id="CHEBI:15378"/>
        <dbReference type="ChEBI" id="CHEBI:18151"/>
        <dbReference type="ChEBI" id="CHEBI:55437"/>
        <dbReference type="ChEBI" id="CHEBI:57856"/>
        <dbReference type="ChEBI" id="CHEBI:59789"/>
        <dbReference type="EC" id="2.1.1.163"/>
    </reaction>
</comment>
<keyword evidence="2 6" id="KW-0489">Methyltransferase</keyword>
<dbReference type="NCBIfam" id="TIGR01934">
    <property type="entry name" value="MenG_MenH_UbiE"/>
    <property type="match status" value="1"/>
</dbReference>
<comment type="similarity">
    <text evidence="6">Belongs to the class I-like SAM-binding methyltransferase superfamily. MenG/UbiE family.</text>
</comment>
<dbReference type="UniPathway" id="UPA00232"/>
<dbReference type="Proteomes" id="UP000190837">
    <property type="component" value="Unassembled WGS sequence"/>
</dbReference>
<dbReference type="PANTHER" id="PTHR43591:SF24">
    <property type="entry name" value="2-METHOXY-6-POLYPRENYL-1,4-BENZOQUINOL METHYLASE, MITOCHONDRIAL"/>
    <property type="match status" value="1"/>
</dbReference>
<evidence type="ECO:0000256" key="1">
    <source>
        <dbReference type="ARBA" id="ARBA00022428"/>
    </source>
</evidence>
<gene>
    <name evidence="6" type="primary">ubiE</name>
    <name evidence="7" type="ORF">CHUV0807_0738</name>
</gene>
<dbReference type="GO" id="GO:0043770">
    <property type="term" value="F:demethylmenaquinone methyltransferase activity"/>
    <property type="evidence" value="ECO:0007669"/>
    <property type="project" value="UniProtKB-UniRule"/>
</dbReference>
<evidence type="ECO:0000256" key="4">
    <source>
        <dbReference type="ARBA" id="ARBA00022688"/>
    </source>
</evidence>
<dbReference type="GO" id="GO:0032259">
    <property type="term" value="P:methylation"/>
    <property type="evidence" value="ECO:0007669"/>
    <property type="project" value="UniProtKB-KW"/>
</dbReference>
<comment type="catalytic activity">
    <reaction evidence="6">
        <text>a 2-methoxy-6-(all-trans-polyprenyl)benzene-1,4-diol + S-adenosyl-L-methionine = a 5-methoxy-2-methyl-3-(all-trans-polyprenyl)benzene-1,4-diol + S-adenosyl-L-homocysteine + H(+)</text>
        <dbReference type="Rhea" id="RHEA:28286"/>
        <dbReference type="Rhea" id="RHEA-COMP:10858"/>
        <dbReference type="Rhea" id="RHEA-COMP:10859"/>
        <dbReference type="ChEBI" id="CHEBI:15378"/>
        <dbReference type="ChEBI" id="CHEBI:57856"/>
        <dbReference type="ChEBI" id="CHEBI:59789"/>
        <dbReference type="ChEBI" id="CHEBI:84166"/>
        <dbReference type="ChEBI" id="CHEBI:84167"/>
        <dbReference type="EC" id="2.1.1.201"/>
    </reaction>
</comment>
<feature type="binding site" evidence="6">
    <location>
        <position position="74"/>
    </location>
    <ligand>
        <name>S-adenosyl-L-methionine</name>
        <dbReference type="ChEBI" id="CHEBI:59789"/>
    </ligand>
</feature>
<comment type="pathway">
    <text evidence="6">Cofactor biosynthesis; ubiquinone biosynthesis.</text>
</comment>
<dbReference type="Gene3D" id="3.40.50.150">
    <property type="entry name" value="Vaccinia Virus protein VP39"/>
    <property type="match status" value="1"/>
</dbReference>
<organism evidence="7 8">
    <name type="scientific">Cardiobacterium hominis</name>
    <dbReference type="NCBI Taxonomy" id="2718"/>
    <lineage>
        <taxon>Bacteria</taxon>
        <taxon>Pseudomonadati</taxon>
        <taxon>Pseudomonadota</taxon>
        <taxon>Gammaproteobacteria</taxon>
        <taxon>Cardiobacteriales</taxon>
        <taxon>Cardiobacteriaceae</taxon>
        <taxon>Cardiobacterium</taxon>
    </lineage>
</organism>
<keyword evidence="3 6" id="KW-0808">Transferase</keyword>
<evidence type="ECO:0000256" key="3">
    <source>
        <dbReference type="ARBA" id="ARBA00022679"/>
    </source>
</evidence>
<dbReference type="AlphaFoldDB" id="A0A1C3H351"/>
<dbReference type="EMBL" id="FKLO01000031">
    <property type="protein sequence ID" value="SAM60580.1"/>
    <property type="molecule type" value="Genomic_DNA"/>
</dbReference>
<dbReference type="PROSITE" id="PS01183">
    <property type="entry name" value="UBIE_1"/>
    <property type="match status" value="1"/>
</dbReference>
<evidence type="ECO:0000256" key="2">
    <source>
        <dbReference type="ARBA" id="ARBA00022603"/>
    </source>
</evidence>
<proteinExistence type="inferred from homology"/>
<dbReference type="PROSITE" id="PS51608">
    <property type="entry name" value="SAM_MT_UBIE"/>
    <property type="match status" value="1"/>
</dbReference>
<name>A0A1C3H351_9GAMM</name>
<evidence type="ECO:0000256" key="5">
    <source>
        <dbReference type="ARBA" id="ARBA00022691"/>
    </source>
</evidence>
<dbReference type="UniPathway" id="UPA00079">
    <property type="reaction ID" value="UER00169"/>
</dbReference>
<dbReference type="Pfam" id="PF01209">
    <property type="entry name" value="Ubie_methyltran"/>
    <property type="match status" value="1"/>
</dbReference>
<dbReference type="PROSITE" id="PS01184">
    <property type="entry name" value="UBIE_2"/>
    <property type="match status" value="1"/>
</dbReference>
<dbReference type="CDD" id="cd02440">
    <property type="entry name" value="AdoMet_MTases"/>
    <property type="match status" value="1"/>
</dbReference>
<dbReference type="PANTHER" id="PTHR43591">
    <property type="entry name" value="METHYLTRANSFERASE"/>
    <property type="match status" value="1"/>
</dbReference>
<dbReference type="EC" id="2.1.1.201" evidence="6"/>
<dbReference type="InterPro" id="IPR023576">
    <property type="entry name" value="UbiE/COQ5_MeTrFase_CS"/>
</dbReference>
<keyword evidence="7" id="KW-0830">Ubiquinone</keyword>
<dbReference type="InterPro" id="IPR029063">
    <property type="entry name" value="SAM-dependent_MTases_sf"/>
</dbReference>
<accession>A0A1C3H351</accession>
<protein>
    <recommendedName>
        <fullName evidence="6">Ubiquinone/menaquinone biosynthesis C-methyltransferase UbiE</fullName>
        <ecNumber evidence="6">2.1.1.163</ecNumber>
        <ecNumber evidence="6">2.1.1.201</ecNumber>
    </recommendedName>
    <alternativeName>
        <fullName evidence="6">2-methoxy-6-polyprenyl-1,4-benzoquinol methylase</fullName>
    </alternativeName>
    <alternativeName>
        <fullName evidence="6">Demethylmenaquinone methyltransferase</fullName>
    </alternativeName>
</protein>
<feature type="binding site" evidence="6">
    <location>
        <begin position="130"/>
        <end position="131"/>
    </location>
    <ligand>
        <name>S-adenosyl-L-methionine</name>
        <dbReference type="ChEBI" id="CHEBI:59789"/>
    </ligand>
</feature>
<comment type="function">
    <text evidence="6">Methyltransferase required for the conversion of demethylmenaquinol (DMKH2) to menaquinol (MKH2) and the conversion of 2-polyprenyl-6-methoxy-1,4-benzoquinol (DDMQH2) to 2-polyprenyl-3-methyl-6-methoxy-1,4-benzoquinol (DMQH2).</text>
</comment>
<feature type="binding site" evidence="6">
    <location>
        <position position="102"/>
    </location>
    <ligand>
        <name>S-adenosyl-L-methionine</name>
        <dbReference type="ChEBI" id="CHEBI:59789"/>
    </ligand>
</feature>
<sequence length="260" mass="29022">MTEKEKEQTHFGYETIDSEEKEGRVGAVFDSVAGKYDLMNDVMSAGIHRAWKNWYVWQTGVKPGEAVLDLAAGTGDITLRLAKRMRGKEAGADIEGRLVSSDINAAMLKIGEERLTNKGWLKNLEFVIANAEALPFEDNSFDLITMAFGLRNVTHQDKALAEMARVLKPGGRVLVLEFSRPKNAVINRFYDWYSFTFLPKMGAFIAKDADSYQYLAESIRMHPPQEELKAMFAAAGLVDCEYQNLSNGIVAIHKGVKPHA</sequence>
<dbReference type="InterPro" id="IPR004033">
    <property type="entry name" value="UbiE/COQ5_MeTrFase"/>
</dbReference>
<keyword evidence="5 6" id="KW-0949">S-adenosyl-L-methionine</keyword>
<reference evidence="8" key="1">
    <citation type="submission" date="2016-04" db="EMBL/GenBank/DDBJ databases">
        <authorList>
            <person name="Tagini F."/>
        </authorList>
    </citation>
    <scope>NUCLEOTIDE SEQUENCE [LARGE SCALE GENOMIC DNA]</scope>
    <source>
        <strain evidence="8">CHUV0807</strain>
    </source>
</reference>
<evidence type="ECO:0000256" key="6">
    <source>
        <dbReference type="HAMAP-Rule" id="MF_01813"/>
    </source>
</evidence>
<dbReference type="RefSeq" id="WP_079539791.1">
    <property type="nucleotide sequence ID" value="NZ_CAUURN010000071.1"/>
</dbReference>
<keyword evidence="1 6" id="KW-0474">Menaquinone biosynthesis</keyword>